<accession>A0A9X6RM32</accession>
<dbReference type="EMBL" id="MTYJ01000258">
    <property type="protein sequence ID" value="OWA52236.1"/>
    <property type="molecule type" value="Genomic_DNA"/>
</dbReference>
<evidence type="ECO:0000313" key="1">
    <source>
        <dbReference type="EMBL" id="OWA52236.1"/>
    </source>
</evidence>
<comment type="caution">
    <text evidence="1">The sequence shown here is derived from an EMBL/GenBank/DDBJ whole genome shotgun (WGS) entry which is preliminary data.</text>
</comment>
<name>A0A9X6RM32_HYPEX</name>
<gene>
    <name evidence="1" type="ORF">BV898_16695</name>
</gene>
<organism evidence="1 2">
    <name type="scientific">Hypsibius exemplaris</name>
    <name type="common">Freshwater tardigrade</name>
    <dbReference type="NCBI Taxonomy" id="2072580"/>
    <lineage>
        <taxon>Eukaryota</taxon>
        <taxon>Metazoa</taxon>
        <taxon>Ecdysozoa</taxon>
        <taxon>Tardigrada</taxon>
        <taxon>Eutardigrada</taxon>
        <taxon>Parachela</taxon>
        <taxon>Hypsibioidea</taxon>
        <taxon>Hypsibiidae</taxon>
        <taxon>Hypsibius</taxon>
    </lineage>
</organism>
<reference evidence="2" key="1">
    <citation type="submission" date="2017-01" db="EMBL/GenBank/DDBJ databases">
        <title>Comparative genomics of anhydrobiosis in the tardigrade Hypsibius dujardini.</title>
        <authorList>
            <person name="Yoshida Y."/>
            <person name="Koutsovoulos G."/>
            <person name="Laetsch D."/>
            <person name="Stevens L."/>
            <person name="Kumar S."/>
            <person name="Horikawa D."/>
            <person name="Ishino K."/>
            <person name="Komine S."/>
            <person name="Tomita M."/>
            <person name="Blaxter M."/>
            <person name="Arakawa K."/>
        </authorList>
    </citation>
    <scope>NUCLEOTIDE SEQUENCE [LARGE SCALE GENOMIC DNA]</scope>
    <source>
        <strain evidence="2">Z151</strain>
    </source>
</reference>
<dbReference type="AlphaFoldDB" id="A0A9X6RM32"/>
<dbReference type="Proteomes" id="UP000192578">
    <property type="component" value="Unassembled WGS sequence"/>
</dbReference>
<proteinExistence type="predicted"/>
<evidence type="ECO:0000313" key="2">
    <source>
        <dbReference type="Proteomes" id="UP000192578"/>
    </source>
</evidence>
<sequence>MVLTPKEVDEGNCKTLAARILDLALDDGRTGDSLASIEKTCCTKRSVKCSCASLFIELCRTSNITPVEKRRGQRRTYRRIISGDRPISSYLQTLIVCNIIERSRGTGHLPRIRIQADCKRGKDENLLDG</sequence>
<protein>
    <submittedName>
        <fullName evidence="1">Uncharacterized protein</fullName>
    </submittedName>
</protein>
<keyword evidence="2" id="KW-1185">Reference proteome</keyword>